<gene>
    <name evidence="5" type="primary">EFM4</name>
    <name evidence="7" type="ORF">T551_00249</name>
</gene>
<dbReference type="GO" id="GO:0032259">
    <property type="term" value="P:methylation"/>
    <property type="evidence" value="ECO:0007669"/>
    <property type="project" value="UniProtKB-KW"/>
</dbReference>
<dbReference type="AlphaFoldDB" id="A0A0W4ZWM0"/>
<dbReference type="PANTHER" id="PTHR12843">
    <property type="entry name" value="PROTEIN-LYSINE N-METHYLTRANSFERASE METTL10"/>
    <property type="match status" value="1"/>
</dbReference>
<keyword evidence="1 5" id="KW-0963">Cytoplasm</keyword>
<dbReference type="Proteomes" id="UP000053447">
    <property type="component" value="Unassembled WGS sequence"/>
</dbReference>
<evidence type="ECO:0000313" key="8">
    <source>
        <dbReference type="Proteomes" id="UP000053447"/>
    </source>
</evidence>
<evidence type="ECO:0000256" key="2">
    <source>
        <dbReference type="ARBA" id="ARBA00022603"/>
    </source>
</evidence>
<keyword evidence="5" id="KW-0813">Transport</keyword>
<dbReference type="GO" id="GO:0016192">
    <property type="term" value="P:vesicle-mediated transport"/>
    <property type="evidence" value="ECO:0007669"/>
    <property type="project" value="UniProtKB-UniRule"/>
</dbReference>
<dbReference type="InterPro" id="IPR029063">
    <property type="entry name" value="SAM-dependent_MTases_sf"/>
</dbReference>
<dbReference type="OrthoDB" id="10069295at2759"/>
<evidence type="ECO:0000256" key="5">
    <source>
        <dbReference type="HAMAP-Rule" id="MF_03188"/>
    </source>
</evidence>
<dbReference type="RefSeq" id="XP_018231456.1">
    <property type="nucleotide sequence ID" value="XM_018372516.1"/>
</dbReference>
<evidence type="ECO:0000256" key="4">
    <source>
        <dbReference type="ARBA" id="ARBA00022691"/>
    </source>
</evidence>
<comment type="function">
    <text evidence="5">S-adenosyl-L-methionine-dependent protein-lysine N-methyltransferase that mono- and dimethylates elongation factor 1-alpha at 'Lys-316'. May play a role in intracellular transport.</text>
</comment>
<dbReference type="STRING" id="1408657.A0A0W4ZWM0"/>
<organism evidence="7 8">
    <name type="scientific">Pneumocystis jirovecii (strain RU7)</name>
    <name type="common">Human pneumocystis pneumonia agent</name>
    <dbReference type="NCBI Taxonomy" id="1408657"/>
    <lineage>
        <taxon>Eukaryota</taxon>
        <taxon>Fungi</taxon>
        <taxon>Dikarya</taxon>
        <taxon>Ascomycota</taxon>
        <taxon>Taphrinomycotina</taxon>
        <taxon>Pneumocystomycetes</taxon>
        <taxon>Pneumocystaceae</taxon>
        <taxon>Pneumocystis</taxon>
    </lineage>
</organism>
<keyword evidence="3 5" id="KW-0808">Transferase</keyword>
<keyword evidence="8" id="KW-1185">Reference proteome</keyword>
<dbReference type="VEuPathDB" id="FungiDB:T551_00249"/>
<keyword evidence="2 5" id="KW-0489">Methyltransferase</keyword>
<dbReference type="HAMAP" id="MF_03188">
    <property type="entry name" value="Methyltr_EFM4"/>
    <property type="match status" value="1"/>
</dbReference>
<reference evidence="8" key="1">
    <citation type="journal article" date="2016" name="Nat. Commun.">
        <title>Genome analysis of three Pneumocystis species reveals adaptation mechanisms to life exclusively in mammalian hosts.</title>
        <authorList>
            <person name="Ma L."/>
            <person name="Chen Z."/>
            <person name="Huang D.W."/>
            <person name="Kutty G."/>
            <person name="Ishihara M."/>
            <person name="Wang H."/>
            <person name="Abouelleil A."/>
            <person name="Bishop L."/>
            <person name="Davey E."/>
            <person name="Deng R."/>
            <person name="Deng X."/>
            <person name="Fan L."/>
            <person name="Fantoni G."/>
            <person name="Fitzgerald M."/>
            <person name="Gogineni E."/>
            <person name="Goldberg J.M."/>
            <person name="Handley G."/>
            <person name="Hu X."/>
            <person name="Huber C."/>
            <person name="Jiao X."/>
            <person name="Jones K."/>
            <person name="Levin J.Z."/>
            <person name="Liu Y."/>
            <person name="Macdonald P."/>
            <person name="Melnikov A."/>
            <person name="Raley C."/>
            <person name="Sassi M."/>
            <person name="Sherman B.T."/>
            <person name="Song X."/>
            <person name="Sykes S."/>
            <person name="Tran B."/>
            <person name="Walsh L."/>
            <person name="Xia Y."/>
            <person name="Yang J."/>
            <person name="Young S."/>
            <person name="Zeng Q."/>
            <person name="Zheng X."/>
            <person name="Stephens R."/>
            <person name="Nusbaum C."/>
            <person name="Birren B.W."/>
            <person name="Azadi P."/>
            <person name="Lempicki R.A."/>
            <person name="Cuomo C.A."/>
            <person name="Kovacs J.A."/>
        </authorList>
    </citation>
    <scope>NUCLEOTIDE SEQUENCE [LARGE SCALE GENOMIC DNA]</scope>
    <source>
        <strain evidence="8">RU7</strain>
    </source>
</reference>
<dbReference type="EMBL" id="LFWA01000001">
    <property type="protein sequence ID" value="KTW32764.1"/>
    <property type="molecule type" value="Genomic_DNA"/>
</dbReference>
<dbReference type="Gene3D" id="3.40.50.150">
    <property type="entry name" value="Vaccinia Virus protein VP39"/>
    <property type="match status" value="1"/>
</dbReference>
<name>A0A0W4ZWM0_PNEJ7</name>
<evidence type="ECO:0000256" key="1">
    <source>
        <dbReference type="ARBA" id="ARBA00022490"/>
    </source>
</evidence>
<dbReference type="GO" id="GO:0005737">
    <property type="term" value="C:cytoplasm"/>
    <property type="evidence" value="ECO:0007669"/>
    <property type="project" value="UniProtKB-SubCell"/>
</dbReference>
<comment type="caution">
    <text evidence="7">The sequence shown here is derived from an EMBL/GenBank/DDBJ whole genome shotgun (WGS) entry which is preliminary data.</text>
</comment>
<feature type="domain" description="Methyltransferase" evidence="6">
    <location>
        <begin position="76"/>
        <end position="211"/>
    </location>
</feature>
<sequence length="237" mass="27206">MCVDEDESLVFGTKYYWNSVFKNELENFESFKDVGEIWFVCLLLPRNNVLFEFRFGKGLENKIIDWLKKNIPPHLNLRILDIGCGNGHFLCSLSSKGYESCTLVGIDYSDIAIELSKTISNEQKIKGVIFETLDILDFEDYFNGEWDVVLDKGTFDSISFNTEINGDIRTSLYLINIKKLIKKEGFFIITSCNWTKEELISKFSSEDLIYHSYIGSPILSFGGSYGSKFSTVIFARQ</sequence>
<dbReference type="GO" id="GO:0016279">
    <property type="term" value="F:protein-lysine N-methyltransferase activity"/>
    <property type="evidence" value="ECO:0007669"/>
    <property type="project" value="UniProtKB-UniRule"/>
</dbReference>
<dbReference type="InterPro" id="IPR026635">
    <property type="entry name" value="Efm4/METTL10"/>
</dbReference>
<evidence type="ECO:0000313" key="7">
    <source>
        <dbReference type="EMBL" id="KTW32764.1"/>
    </source>
</evidence>
<comment type="subcellular location">
    <subcellularLocation>
        <location evidence="5">Cytoplasm</location>
    </subcellularLocation>
</comment>
<dbReference type="CDD" id="cd02440">
    <property type="entry name" value="AdoMet_MTases"/>
    <property type="match status" value="1"/>
</dbReference>
<comment type="similarity">
    <text evidence="5">Belongs to the class I-like SAM-binding methyltransferase superfamily. EFM4 family.</text>
</comment>
<keyword evidence="4 5" id="KW-0949">S-adenosyl-L-methionine</keyword>
<dbReference type="SUPFAM" id="SSF53335">
    <property type="entry name" value="S-adenosyl-L-methionine-dependent methyltransferases"/>
    <property type="match status" value="1"/>
</dbReference>
<dbReference type="GO" id="GO:0006417">
    <property type="term" value="P:regulation of translation"/>
    <property type="evidence" value="ECO:0007669"/>
    <property type="project" value="EnsemblFungi"/>
</dbReference>
<dbReference type="EC" id="2.1.1.-" evidence="5"/>
<evidence type="ECO:0000256" key="3">
    <source>
        <dbReference type="ARBA" id="ARBA00022679"/>
    </source>
</evidence>
<protein>
    <recommendedName>
        <fullName evidence="5">Protein-lysine N-methyltransferase EFM4</fullName>
        <ecNumber evidence="5">2.1.1.-</ecNumber>
    </recommendedName>
    <alternativeName>
        <fullName evidence="5">Elongation factor methyltransferase 4</fullName>
    </alternativeName>
</protein>
<dbReference type="PANTHER" id="PTHR12843:SF5">
    <property type="entry name" value="EEF1A LYSINE METHYLTRANSFERASE 2"/>
    <property type="match status" value="1"/>
</dbReference>
<dbReference type="GeneID" id="28938771"/>
<dbReference type="InterPro" id="IPR025714">
    <property type="entry name" value="Methyltranfer_dom"/>
</dbReference>
<dbReference type="Pfam" id="PF13847">
    <property type="entry name" value="Methyltransf_31"/>
    <property type="match status" value="1"/>
</dbReference>
<evidence type="ECO:0000259" key="6">
    <source>
        <dbReference type="Pfam" id="PF13847"/>
    </source>
</evidence>
<accession>A0A0W4ZWM0</accession>
<proteinExistence type="inferred from homology"/>